<dbReference type="GO" id="GO:0016042">
    <property type="term" value="P:lipid catabolic process"/>
    <property type="evidence" value="ECO:0000318"/>
    <property type="project" value="GO_Central"/>
</dbReference>
<organism evidence="7 8">
    <name type="scientific">Tribolium castaneum</name>
    <name type="common">Red flour beetle</name>
    <dbReference type="NCBI Taxonomy" id="7070"/>
    <lineage>
        <taxon>Eukaryota</taxon>
        <taxon>Metazoa</taxon>
        <taxon>Ecdysozoa</taxon>
        <taxon>Arthropoda</taxon>
        <taxon>Hexapoda</taxon>
        <taxon>Insecta</taxon>
        <taxon>Pterygota</taxon>
        <taxon>Neoptera</taxon>
        <taxon>Endopterygota</taxon>
        <taxon>Coleoptera</taxon>
        <taxon>Polyphaga</taxon>
        <taxon>Cucujiformia</taxon>
        <taxon>Tenebrionidae</taxon>
        <taxon>Tenebrionidae incertae sedis</taxon>
        <taxon>Tribolium</taxon>
    </lineage>
</organism>
<dbReference type="Pfam" id="PF00151">
    <property type="entry name" value="Lipase"/>
    <property type="match status" value="1"/>
</dbReference>
<dbReference type="GO" id="GO:0005615">
    <property type="term" value="C:extracellular space"/>
    <property type="evidence" value="ECO:0000318"/>
    <property type="project" value="GO_Central"/>
</dbReference>
<dbReference type="OMA" id="NNSCAHA"/>
<dbReference type="PRINTS" id="PR00825">
    <property type="entry name" value="DOLALLERGEN"/>
</dbReference>
<dbReference type="Proteomes" id="UP000007266">
    <property type="component" value="Linkage group 1"/>
</dbReference>
<evidence type="ECO:0000256" key="2">
    <source>
        <dbReference type="ARBA" id="ARBA00010701"/>
    </source>
</evidence>
<dbReference type="InterPro" id="IPR029058">
    <property type="entry name" value="AB_hydrolase_fold"/>
</dbReference>
<keyword evidence="8" id="KW-1185">Reference proteome</keyword>
<evidence type="ECO:0000256" key="5">
    <source>
        <dbReference type="SAM" id="SignalP"/>
    </source>
</evidence>
<comment type="similarity">
    <text evidence="2 4">Belongs to the AB hydrolase superfamily. Lipase family.</text>
</comment>
<evidence type="ECO:0000256" key="3">
    <source>
        <dbReference type="ARBA" id="ARBA00022525"/>
    </source>
</evidence>
<feature type="domain" description="Lipase" evidence="6">
    <location>
        <begin position="27"/>
        <end position="295"/>
    </location>
</feature>
<dbReference type="PRINTS" id="PR00821">
    <property type="entry name" value="TAGLIPASE"/>
</dbReference>
<reference evidence="7 8" key="2">
    <citation type="journal article" date="2010" name="Nucleic Acids Res.">
        <title>BeetleBase in 2010: revisions to provide comprehensive genomic information for Tribolium castaneum.</title>
        <authorList>
            <person name="Kim H.S."/>
            <person name="Murphy T."/>
            <person name="Xia J."/>
            <person name="Caragea D."/>
            <person name="Park Y."/>
            <person name="Beeman R.W."/>
            <person name="Lorenzen M.D."/>
            <person name="Butcher S."/>
            <person name="Manak J.R."/>
            <person name="Brown S.J."/>
        </authorList>
    </citation>
    <scope>GENOME REANNOTATION</scope>
    <source>
        <strain evidence="7 8">Georgia GA2</strain>
    </source>
</reference>
<dbReference type="Gene3D" id="3.40.50.1820">
    <property type="entry name" value="alpha/beta hydrolase"/>
    <property type="match status" value="1"/>
</dbReference>
<feature type="signal peptide" evidence="5">
    <location>
        <begin position="1"/>
        <end position="16"/>
    </location>
</feature>
<dbReference type="CDD" id="cd00707">
    <property type="entry name" value="Pancreat_lipase_like"/>
    <property type="match status" value="1"/>
</dbReference>
<gene>
    <name evidence="7" type="primary">AUGUSTUS-3.0.2_04657</name>
    <name evidence="7" type="ORF">TcasGA2_TC004657</name>
</gene>
<dbReference type="GO" id="GO:0016298">
    <property type="term" value="F:lipase activity"/>
    <property type="evidence" value="ECO:0000318"/>
    <property type="project" value="GO_Central"/>
</dbReference>
<reference evidence="7 8" key="1">
    <citation type="journal article" date="2008" name="Nature">
        <title>The genome of the model beetle and pest Tribolium castaneum.</title>
        <authorList>
            <consortium name="Tribolium Genome Sequencing Consortium"/>
            <person name="Richards S."/>
            <person name="Gibbs R.A."/>
            <person name="Weinstock G.M."/>
            <person name="Brown S.J."/>
            <person name="Denell R."/>
            <person name="Beeman R.W."/>
            <person name="Gibbs R."/>
            <person name="Beeman R.W."/>
            <person name="Brown S.J."/>
            <person name="Bucher G."/>
            <person name="Friedrich M."/>
            <person name="Grimmelikhuijzen C.J."/>
            <person name="Klingler M."/>
            <person name="Lorenzen M."/>
            <person name="Richards S."/>
            <person name="Roth S."/>
            <person name="Schroder R."/>
            <person name="Tautz D."/>
            <person name="Zdobnov E.M."/>
            <person name="Muzny D."/>
            <person name="Gibbs R.A."/>
            <person name="Weinstock G.M."/>
            <person name="Attaway T."/>
            <person name="Bell S."/>
            <person name="Buhay C.J."/>
            <person name="Chandrabose M.N."/>
            <person name="Chavez D."/>
            <person name="Clerk-Blankenburg K.P."/>
            <person name="Cree A."/>
            <person name="Dao M."/>
            <person name="Davis C."/>
            <person name="Chacko J."/>
            <person name="Dinh H."/>
            <person name="Dugan-Rocha S."/>
            <person name="Fowler G."/>
            <person name="Garner T.T."/>
            <person name="Garnes J."/>
            <person name="Gnirke A."/>
            <person name="Hawes A."/>
            <person name="Hernandez J."/>
            <person name="Hines S."/>
            <person name="Holder M."/>
            <person name="Hume J."/>
            <person name="Jhangiani S.N."/>
            <person name="Joshi V."/>
            <person name="Khan Z.M."/>
            <person name="Jackson L."/>
            <person name="Kovar C."/>
            <person name="Kowis A."/>
            <person name="Lee S."/>
            <person name="Lewis L.R."/>
            <person name="Margolis J."/>
            <person name="Morgan M."/>
            <person name="Nazareth L.V."/>
            <person name="Nguyen N."/>
            <person name="Okwuonu G."/>
            <person name="Parker D."/>
            <person name="Richards S."/>
            <person name="Ruiz S.J."/>
            <person name="Santibanez J."/>
            <person name="Savard J."/>
            <person name="Scherer S.E."/>
            <person name="Schneider B."/>
            <person name="Sodergren E."/>
            <person name="Tautz D."/>
            <person name="Vattahil S."/>
            <person name="Villasana D."/>
            <person name="White C.S."/>
            <person name="Wright R."/>
            <person name="Park Y."/>
            <person name="Beeman R.W."/>
            <person name="Lord J."/>
            <person name="Oppert B."/>
            <person name="Lorenzen M."/>
            <person name="Brown S."/>
            <person name="Wang L."/>
            <person name="Savard J."/>
            <person name="Tautz D."/>
            <person name="Richards S."/>
            <person name="Weinstock G."/>
            <person name="Gibbs R.A."/>
            <person name="Liu Y."/>
            <person name="Worley K."/>
            <person name="Weinstock G."/>
            <person name="Elsik C.G."/>
            <person name="Reese J.T."/>
            <person name="Elhaik E."/>
            <person name="Landan G."/>
            <person name="Graur D."/>
            <person name="Arensburger P."/>
            <person name="Atkinson P."/>
            <person name="Beeman R.W."/>
            <person name="Beidler J."/>
            <person name="Brown S.J."/>
            <person name="Demuth J.P."/>
            <person name="Drury D.W."/>
            <person name="Du Y.Z."/>
            <person name="Fujiwara H."/>
            <person name="Lorenzen M."/>
            <person name="Maselli V."/>
            <person name="Osanai M."/>
            <person name="Park Y."/>
            <person name="Robertson H.M."/>
            <person name="Tu Z."/>
            <person name="Wang J.J."/>
            <person name="Wang S."/>
            <person name="Richards S."/>
            <person name="Song H."/>
            <person name="Zhang L."/>
            <person name="Sodergren E."/>
            <person name="Werner D."/>
            <person name="Stanke M."/>
            <person name="Morgenstern B."/>
            <person name="Solovyev V."/>
            <person name="Kosarev P."/>
            <person name="Brown G."/>
            <person name="Chen H.C."/>
            <person name="Ermolaeva O."/>
            <person name="Hlavina W."/>
            <person name="Kapustin Y."/>
            <person name="Kiryutin B."/>
            <person name="Kitts P."/>
            <person name="Maglott D."/>
            <person name="Pruitt K."/>
            <person name="Sapojnikov V."/>
            <person name="Souvorov A."/>
            <person name="Mackey A.J."/>
            <person name="Waterhouse R.M."/>
            <person name="Wyder S."/>
            <person name="Zdobnov E.M."/>
            <person name="Zdobnov E.M."/>
            <person name="Wyder S."/>
            <person name="Kriventseva E.V."/>
            <person name="Kadowaki T."/>
            <person name="Bork P."/>
            <person name="Aranda M."/>
            <person name="Bao R."/>
            <person name="Beermann A."/>
            <person name="Berns N."/>
            <person name="Bolognesi R."/>
            <person name="Bonneton F."/>
            <person name="Bopp D."/>
            <person name="Brown S.J."/>
            <person name="Bucher G."/>
            <person name="Butts T."/>
            <person name="Chaumot A."/>
            <person name="Denell R.E."/>
            <person name="Ferrier D.E."/>
            <person name="Friedrich M."/>
            <person name="Gordon C.M."/>
            <person name="Jindra M."/>
            <person name="Klingler M."/>
            <person name="Lan Q."/>
            <person name="Lattorff H.M."/>
            <person name="Laudet V."/>
            <person name="von Levetsow C."/>
            <person name="Liu Z."/>
            <person name="Lutz R."/>
            <person name="Lynch J.A."/>
            <person name="da Fonseca R.N."/>
            <person name="Posnien N."/>
            <person name="Reuter R."/>
            <person name="Roth S."/>
            <person name="Savard J."/>
            <person name="Schinko J.B."/>
            <person name="Schmitt C."/>
            <person name="Schoppmeier M."/>
            <person name="Schroder R."/>
            <person name="Shippy T.D."/>
            <person name="Simonnet F."/>
            <person name="Marques-Souza H."/>
            <person name="Tautz D."/>
            <person name="Tomoyasu Y."/>
            <person name="Trauner J."/>
            <person name="Van der Zee M."/>
            <person name="Vervoort M."/>
            <person name="Wittkopp N."/>
            <person name="Wimmer E.A."/>
            <person name="Yang X."/>
            <person name="Jones A.K."/>
            <person name="Sattelle D.B."/>
            <person name="Ebert P.R."/>
            <person name="Nelson D."/>
            <person name="Scott J.G."/>
            <person name="Beeman R.W."/>
            <person name="Muthukrishnan S."/>
            <person name="Kramer K.J."/>
            <person name="Arakane Y."/>
            <person name="Beeman R.W."/>
            <person name="Zhu Q."/>
            <person name="Hogenkamp D."/>
            <person name="Dixit R."/>
            <person name="Oppert B."/>
            <person name="Jiang H."/>
            <person name="Zou Z."/>
            <person name="Marshall J."/>
            <person name="Elpidina E."/>
            <person name="Vinokurov K."/>
            <person name="Oppert C."/>
            <person name="Zou Z."/>
            <person name="Evans J."/>
            <person name="Lu Z."/>
            <person name="Zhao P."/>
            <person name="Sumathipala N."/>
            <person name="Altincicek B."/>
            <person name="Vilcinskas A."/>
            <person name="Williams M."/>
            <person name="Hultmark D."/>
            <person name="Hetru C."/>
            <person name="Jiang H."/>
            <person name="Grimmelikhuijzen C.J."/>
            <person name="Hauser F."/>
            <person name="Cazzamali G."/>
            <person name="Williamson M."/>
            <person name="Park Y."/>
            <person name="Li B."/>
            <person name="Tanaka Y."/>
            <person name="Predel R."/>
            <person name="Neupert S."/>
            <person name="Schachtner J."/>
            <person name="Verleyen P."/>
            <person name="Raible F."/>
            <person name="Bork P."/>
            <person name="Friedrich M."/>
            <person name="Walden K.K."/>
            <person name="Robertson H.M."/>
            <person name="Angeli S."/>
            <person name="Foret S."/>
            <person name="Bucher G."/>
            <person name="Schuetz S."/>
            <person name="Maleszka R."/>
            <person name="Wimmer E.A."/>
            <person name="Beeman R.W."/>
            <person name="Lorenzen M."/>
            <person name="Tomoyasu Y."/>
            <person name="Miller S.C."/>
            <person name="Grossmann D."/>
            <person name="Bucher G."/>
        </authorList>
    </citation>
    <scope>NUCLEOTIDE SEQUENCE [LARGE SCALE GENOMIC DNA]</scope>
    <source>
        <strain evidence="7 8">Georgia GA2</strain>
    </source>
</reference>
<dbReference type="PhylomeDB" id="D6W6G8"/>
<dbReference type="PANTHER" id="PTHR11610:SF190">
    <property type="entry name" value="VITELLOGENIN-3-LIKE PROTEIN"/>
    <property type="match status" value="1"/>
</dbReference>
<sequence length="298" mass="32061">MRVLCFLVALFVGTFGDPEVAIRATPDDVTYYLYTKHNVDAGHSFQRLSSSLPHFDAKKQTYILIHGWMDGYNASVNNYVKSALLQIHDVNIFVVDWSPIAKTLYSTARNSVTSIGQFVGDFVNDLIETYGVSSSKIVLIGHSLGAHIAGNAGSGVKTPVGHIIGLDPAGPGFSLEETGDRLDPSDGQYVQVIHTHGRLLGFSFSIGHVDYFPNGGKVQAGCGLDLAGACSHARSFQYLAEAITGGEFVATKCDNYSDYQNGKCANNQKALMGSLVADQSVFGDYFLDTNKAEPFAQG</sequence>
<comment type="subcellular location">
    <subcellularLocation>
        <location evidence="1">Secreted</location>
    </subcellularLocation>
</comment>
<dbReference type="FunCoup" id="D6W6G8">
    <property type="interactions" value="127"/>
</dbReference>
<evidence type="ECO:0000259" key="6">
    <source>
        <dbReference type="Pfam" id="PF00151"/>
    </source>
</evidence>
<dbReference type="InParanoid" id="D6W6G8"/>
<evidence type="ECO:0000256" key="4">
    <source>
        <dbReference type="RuleBase" id="RU004262"/>
    </source>
</evidence>
<dbReference type="PANTHER" id="PTHR11610">
    <property type="entry name" value="LIPASE"/>
    <property type="match status" value="1"/>
</dbReference>
<accession>D6W6G8</accession>
<dbReference type="InterPro" id="IPR002334">
    <property type="entry name" value="Allerg_PlipaseA1"/>
</dbReference>
<keyword evidence="5" id="KW-0732">Signal</keyword>
<evidence type="ECO:0000313" key="8">
    <source>
        <dbReference type="Proteomes" id="UP000007266"/>
    </source>
</evidence>
<keyword evidence="3" id="KW-0964">Secreted</keyword>
<dbReference type="InterPro" id="IPR013818">
    <property type="entry name" value="Lipase"/>
</dbReference>
<dbReference type="SUPFAM" id="SSF53474">
    <property type="entry name" value="alpha/beta-Hydrolases"/>
    <property type="match status" value="1"/>
</dbReference>
<evidence type="ECO:0000313" key="7">
    <source>
        <dbReference type="EMBL" id="EFA11062.1"/>
    </source>
</evidence>
<name>D6W6G8_TRICA</name>
<dbReference type="AlphaFoldDB" id="D6W6G8"/>
<evidence type="ECO:0000256" key="1">
    <source>
        <dbReference type="ARBA" id="ARBA00004613"/>
    </source>
</evidence>
<dbReference type="InterPro" id="IPR033906">
    <property type="entry name" value="Lipase_N"/>
</dbReference>
<dbReference type="eggNOG" id="ENOG502R63T">
    <property type="taxonomic scope" value="Eukaryota"/>
</dbReference>
<protein>
    <submittedName>
        <fullName evidence="7">Vitellogenin-3-like Protein</fullName>
    </submittedName>
</protein>
<proteinExistence type="inferred from homology"/>
<dbReference type="OrthoDB" id="199913at2759"/>
<dbReference type="EMBL" id="KQ971307">
    <property type="protein sequence ID" value="EFA11062.1"/>
    <property type="molecule type" value="Genomic_DNA"/>
</dbReference>
<dbReference type="HOGENOM" id="CLU_027171_2_0_1"/>
<dbReference type="InterPro" id="IPR000734">
    <property type="entry name" value="TAG_lipase"/>
</dbReference>
<feature type="chain" id="PRO_5003088976" evidence="5">
    <location>
        <begin position="17"/>
        <end position="298"/>
    </location>
</feature>
<dbReference type="KEGG" id="tca:658481"/>